<sequence>MSARKTGERRAAGDGIGVQVPDAAPVLARWRQASDLVRSQARFHADLRYGEAAQQVLDLYEPDAVFGAGRAPVLVFLPGLLGQALDKCDYAFLAASFCDEGALVVLPEREHGPAASLERGAVQCAEAVAWAWRHAADFGGDPARIVVAGHSSGGHLAAMLSTCDWRLLGRDLPHRLLRAAFALSGVYDMAPLARMPALQQDLSLDAPRVKRLSPVRFAAPRSPMTLACLVGGNESDELKRQAQLIRAAWGARAVPVCEELPGCDHLSVMHDLADPQGRSHQVLRRLLDLRWYSGLA</sequence>
<feature type="domain" description="BD-FAE-like" evidence="2">
    <location>
        <begin position="57"/>
        <end position="164"/>
    </location>
</feature>
<keyword evidence="1" id="KW-0378">Hydrolase</keyword>
<evidence type="ECO:0000313" key="4">
    <source>
        <dbReference type="Proteomes" id="UP000249633"/>
    </source>
</evidence>
<proteinExistence type="predicted"/>
<gene>
    <name evidence="3" type="ORF">DI603_01920</name>
</gene>
<dbReference type="Proteomes" id="UP000249633">
    <property type="component" value="Unassembled WGS sequence"/>
</dbReference>
<dbReference type="InterPro" id="IPR019826">
    <property type="entry name" value="Carboxylesterase_B_AS"/>
</dbReference>
<evidence type="ECO:0000259" key="2">
    <source>
        <dbReference type="Pfam" id="PF20434"/>
    </source>
</evidence>
<dbReference type="InterPro" id="IPR049492">
    <property type="entry name" value="BD-FAE-like_dom"/>
</dbReference>
<comment type="caution">
    <text evidence="3">The sequence shown here is derived from an EMBL/GenBank/DDBJ whole genome shotgun (WGS) entry which is preliminary data.</text>
</comment>
<accession>A0A2W5E6M0</accession>
<dbReference type="InterPro" id="IPR029058">
    <property type="entry name" value="AB_hydrolase_fold"/>
</dbReference>
<dbReference type="GO" id="GO:0016787">
    <property type="term" value="F:hydrolase activity"/>
    <property type="evidence" value="ECO:0007669"/>
    <property type="project" value="UniProtKB-KW"/>
</dbReference>
<evidence type="ECO:0000313" key="3">
    <source>
        <dbReference type="EMBL" id="PZP36740.1"/>
    </source>
</evidence>
<organism evidence="3 4">
    <name type="scientific">Roseateles depolymerans</name>
    <dbReference type="NCBI Taxonomy" id="76731"/>
    <lineage>
        <taxon>Bacteria</taxon>
        <taxon>Pseudomonadati</taxon>
        <taxon>Pseudomonadota</taxon>
        <taxon>Betaproteobacteria</taxon>
        <taxon>Burkholderiales</taxon>
        <taxon>Sphaerotilaceae</taxon>
        <taxon>Roseateles</taxon>
    </lineage>
</organism>
<dbReference type="Pfam" id="PF20434">
    <property type="entry name" value="BD-FAE"/>
    <property type="match status" value="1"/>
</dbReference>
<dbReference type="Gene3D" id="3.40.50.1820">
    <property type="entry name" value="alpha/beta hydrolase"/>
    <property type="match status" value="1"/>
</dbReference>
<dbReference type="EMBL" id="QFOD01000001">
    <property type="protein sequence ID" value="PZP36740.1"/>
    <property type="molecule type" value="Genomic_DNA"/>
</dbReference>
<name>A0A2W5E6M0_9BURK</name>
<dbReference type="PROSITE" id="PS00122">
    <property type="entry name" value="CARBOXYLESTERASE_B_1"/>
    <property type="match status" value="1"/>
</dbReference>
<dbReference type="PANTHER" id="PTHR48081:SF33">
    <property type="entry name" value="KYNURENINE FORMAMIDASE"/>
    <property type="match status" value="1"/>
</dbReference>
<dbReference type="InterPro" id="IPR050300">
    <property type="entry name" value="GDXG_lipolytic_enzyme"/>
</dbReference>
<protein>
    <submittedName>
        <fullName evidence="3">Esterase</fullName>
    </submittedName>
</protein>
<dbReference type="AlphaFoldDB" id="A0A2W5E6M0"/>
<dbReference type="SUPFAM" id="SSF53474">
    <property type="entry name" value="alpha/beta-Hydrolases"/>
    <property type="match status" value="1"/>
</dbReference>
<reference evidence="3 4" key="1">
    <citation type="submission" date="2017-08" db="EMBL/GenBank/DDBJ databases">
        <title>Infants hospitalized years apart are colonized by the same room-sourced microbial strains.</title>
        <authorList>
            <person name="Brooks B."/>
            <person name="Olm M.R."/>
            <person name="Firek B.A."/>
            <person name="Baker R."/>
            <person name="Thomas B.C."/>
            <person name="Morowitz M.J."/>
            <person name="Banfield J.F."/>
        </authorList>
    </citation>
    <scope>NUCLEOTIDE SEQUENCE [LARGE SCALE GENOMIC DNA]</scope>
    <source>
        <strain evidence="3">S2_012_000_R2_81</strain>
    </source>
</reference>
<evidence type="ECO:0000256" key="1">
    <source>
        <dbReference type="ARBA" id="ARBA00022801"/>
    </source>
</evidence>
<dbReference type="PANTHER" id="PTHR48081">
    <property type="entry name" value="AB HYDROLASE SUPERFAMILY PROTEIN C4A8.06C"/>
    <property type="match status" value="1"/>
</dbReference>